<dbReference type="GO" id="GO:0103068">
    <property type="term" value="F:leukotriene C4 gamma-glutamyl transferase activity"/>
    <property type="evidence" value="ECO:0007669"/>
    <property type="project" value="UniProtKB-EC"/>
</dbReference>
<dbReference type="PANTHER" id="PTHR43881:SF5">
    <property type="entry name" value="GAMMA-GLUTAMYLTRANSPEPTIDASE"/>
    <property type="match status" value="1"/>
</dbReference>
<dbReference type="InterPro" id="IPR052896">
    <property type="entry name" value="GGT-like_enzyme"/>
</dbReference>
<dbReference type="EC" id="2.3.2.2" evidence="1"/>
<comment type="caution">
    <text evidence="1">The sequence shown here is derived from an EMBL/GenBank/DDBJ whole genome shotgun (WGS) entry which is preliminary data.</text>
</comment>
<dbReference type="PRINTS" id="PR01210">
    <property type="entry name" value="GGTRANSPTASE"/>
</dbReference>
<dbReference type="InterPro" id="IPR043138">
    <property type="entry name" value="GGT_lsub"/>
</dbReference>
<dbReference type="PANTHER" id="PTHR43881">
    <property type="entry name" value="GAMMA-GLUTAMYLTRANSPEPTIDASE (AFU_ORTHOLOGUE AFUA_4G13580)"/>
    <property type="match status" value="1"/>
</dbReference>
<proteinExistence type="predicted"/>
<dbReference type="InterPro" id="IPR029055">
    <property type="entry name" value="Ntn_hydrolases_N"/>
</dbReference>
<keyword evidence="2" id="KW-1185">Reference proteome</keyword>
<evidence type="ECO:0000313" key="2">
    <source>
        <dbReference type="Proteomes" id="UP000704176"/>
    </source>
</evidence>
<reference evidence="1 2" key="1">
    <citation type="submission" date="2021-09" db="EMBL/GenBank/DDBJ databases">
        <title>The complete genome sequence of a new microorganism.</title>
        <authorList>
            <person name="Zi Z."/>
        </authorList>
    </citation>
    <scope>NUCLEOTIDE SEQUENCE [LARGE SCALE GENOMIC DNA]</scope>
    <source>
        <strain evidence="1 2">WGZ8</strain>
    </source>
</reference>
<dbReference type="SUPFAM" id="SSF56235">
    <property type="entry name" value="N-terminal nucleophile aminohydrolases (Ntn hydrolases)"/>
    <property type="match status" value="1"/>
</dbReference>
<dbReference type="EMBL" id="JAIRBM010000009">
    <property type="protein sequence ID" value="MBZ6077400.1"/>
    <property type="molecule type" value="Genomic_DNA"/>
</dbReference>
<protein>
    <submittedName>
        <fullName evidence="1">Gamma-glutamyltransferase</fullName>
        <ecNumber evidence="1">2.3.2.2</ecNumber>
    </submittedName>
</protein>
<dbReference type="RefSeq" id="WP_224313778.1">
    <property type="nucleotide sequence ID" value="NZ_JAIRBM010000009.1"/>
</dbReference>
<gene>
    <name evidence="1" type="ORF">K9B37_14060</name>
</gene>
<accession>A0ABS7VQR7</accession>
<name>A0ABS7VQR7_9HYPH</name>
<sequence length="532" mass="55749">MSETPVFATAAVAAPHSSVAETGLTILAAGGNAVEATVAMAAAGSVACPHASGLGGDGFWLVRVPGGKVHALDASGPSGSHATLRHYRAKGFDAVPLRGGDAALTVAGAVAGWALALELAKTLGGNLPLDMLLADAIRLAREGLPLSEREASRKALADEALRNAPGFAAVFLAEGEKAPKPGALRRQPMLADMLGQLAHAGLVDFYRGDVGREIATDIERLGSPIIRKDLEAYSARALAPLSVKLHSATLLAPPLPSQGLAALMVAGVVDRVNVRRGESAEHHHVLIEAVKRAYAVRDQIIMDPREVLRDPLAFLEPMALERESADIEAHRAAAFTSRVPAQGTSVWMGCIDRDGLAVSYVQSLGPDFGSGCVLPATGLLWHARGMGFSLDPRGWNPLAPGRKPFHSLAPALAAFEDGRVLAFGAGGPDEPQIQAQVFARYAEIGMSPAEAVDAPRWLLAAGSDREPACIQIETSFDPSLVRDLSRRGHRVDKIEGRVDEAFGAAGMLVRHPRDGRVSAVFDPRSEGAVLGL</sequence>
<keyword evidence="1" id="KW-0012">Acyltransferase</keyword>
<dbReference type="Gene3D" id="1.10.246.130">
    <property type="match status" value="1"/>
</dbReference>
<evidence type="ECO:0000313" key="1">
    <source>
        <dbReference type="EMBL" id="MBZ6077400.1"/>
    </source>
</evidence>
<dbReference type="Proteomes" id="UP000704176">
    <property type="component" value="Unassembled WGS sequence"/>
</dbReference>
<keyword evidence="1" id="KW-0808">Transferase</keyword>
<dbReference type="InterPro" id="IPR043137">
    <property type="entry name" value="GGT_ssub_C"/>
</dbReference>
<dbReference type="Pfam" id="PF01019">
    <property type="entry name" value="G_glu_transpept"/>
    <property type="match status" value="1"/>
</dbReference>
<organism evidence="1 2">
    <name type="scientific">Microvirga puerhi</name>
    <dbReference type="NCBI Taxonomy" id="2876078"/>
    <lineage>
        <taxon>Bacteria</taxon>
        <taxon>Pseudomonadati</taxon>
        <taxon>Pseudomonadota</taxon>
        <taxon>Alphaproteobacteria</taxon>
        <taxon>Hyphomicrobiales</taxon>
        <taxon>Methylobacteriaceae</taxon>
        <taxon>Microvirga</taxon>
    </lineage>
</organism>
<dbReference type="Gene3D" id="3.60.20.40">
    <property type="match status" value="1"/>
</dbReference>